<dbReference type="Gene3D" id="3.30.950.30">
    <property type="entry name" value="Schlafen, AAA domain"/>
    <property type="match status" value="1"/>
</dbReference>
<evidence type="ECO:0000313" key="3">
    <source>
        <dbReference type="Proteomes" id="UP000270673"/>
    </source>
</evidence>
<dbReference type="RefSeq" id="WP_106480934.1">
    <property type="nucleotide sequence ID" value="NZ_CP032819.1"/>
</dbReference>
<dbReference type="InterPro" id="IPR038461">
    <property type="entry name" value="Schlafen_AlbA_2_dom_sf"/>
</dbReference>
<gene>
    <name evidence="2" type="ORF">D8S85_12455</name>
</gene>
<dbReference type="Proteomes" id="UP000270673">
    <property type="component" value="Chromosome"/>
</dbReference>
<dbReference type="OrthoDB" id="9807907at2"/>
<protein>
    <recommendedName>
        <fullName evidence="1">S1 motif domain-containing protein</fullName>
    </recommendedName>
</protein>
<reference evidence="2 3" key="1">
    <citation type="submission" date="2018-10" db="EMBL/GenBank/DDBJ databases">
        <title>Butyricimonas faecalis sp. nov., isolated from human faeces and emended description of the genus Butyricimonas.</title>
        <authorList>
            <person name="Le Roy T."/>
            <person name="Van der Smissen P."/>
            <person name="Paquot A."/>
            <person name="Delzenne N."/>
            <person name="Muccioli G."/>
            <person name="Collet J.-F."/>
            <person name="Cani P.D."/>
        </authorList>
    </citation>
    <scope>NUCLEOTIDE SEQUENCE [LARGE SCALE GENOMIC DNA]</scope>
    <source>
        <strain evidence="2 3">H184</strain>
    </source>
</reference>
<dbReference type="GO" id="GO:0003676">
    <property type="term" value="F:nucleic acid binding"/>
    <property type="evidence" value="ECO:0007669"/>
    <property type="project" value="InterPro"/>
</dbReference>
<sequence length="857" mass="97123">MDFLSPERLFKELPLTQEEVGVLEEYICDYDFTVVGKQGPEWIFSLLSVVRAELGNGDMILEDYGLLNDIFIRILEWLLEGSDCLKCFEGVKLNDARMQVERYLDEAIAGREAVRLIDAGEEGVYVTSKLEKLMVSGYLYKKSLVWITLLTIVRFSPRLHLLPARGLVLLVYNTLNKPNPRVLDCFNERVALVREQDDALYFDGHTREQLQEAVWLLGARVLLGDPVQEELASLRSMFFRYLYLLSDKKEELARKNAFNSLLFNQKNAVFTWEELLKFSVPVLLESIGQKSVDVIRNCQGRLFEGHGQLLVETKAITLAAPVSLKFDTLMEIDGVALKLGYSKKKLSFEEGLVGTTLAWRGVFADFSDELRKSVIQKKQPPVGAVVNIRVKSVHDLKPTLVFVTVVDPRYGGQGVLHVSRVTRARLDSLKDIFHPGDVMAATVVESEDDRLQFSIWEELNQVAVEHLREGDQCNALLLSEKNGFLIWLSESGFLVSTPLAEGVSEEKGGYYLLEITDVPQVGRIRGKVLEATKERFDRHEAVANLVYSYIEACKDRNRDGQGTFSTGKIERSIGISGKYVKELTRLLQLYLTREVCLENLNLLYYIRLLAHVLGDSRLKGYYDCLINHLIVKYEFVEGRLGDLDLGALERDFRAYPALKSLWAVVKMLASYGDPSFADELERFSHSENEYVAKVAEAILAKNVQGNLLEESRWGEDELLELLSLKGEGEEDAMSGSMGGKRTFKNSLVYPVGAKHVDVEAQLDSIMQDICRFLNDQGGVVYIGMSDKGIPVGIQADLDYLCCNLDKYELFLHQRIKEAFGEEVDRTIQIERKQFGDKVVEALVVPRFDRVVEYHSEN</sequence>
<dbReference type="AlphaFoldDB" id="A0A3S9VUN5"/>
<dbReference type="SUPFAM" id="SSF50249">
    <property type="entry name" value="Nucleic acid-binding proteins"/>
    <property type="match status" value="1"/>
</dbReference>
<dbReference type="InterPro" id="IPR012340">
    <property type="entry name" value="NA-bd_OB-fold"/>
</dbReference>
<name>A0A3S9VUN5_9BACT</name>
<dbReference type="InterPro" id="IPR003029">
    <property type="entry name" value="S1_domain"/>
</dbReference>
<dbReference type="InterPro" id="IPR007421">
    <property type="entry name" value="Schlafen_AlbA_2_dom"/>
</dbReference>
<organism evidence="2 3">
    <name type="scientific">Butyricimonas faecalis</name>
    <dbReference type="NCBI Taxonomy" id="2093856"/>
    <lineage>
        <taxon>Bacteria</taxon>
        <taxon>Pseudomonadati</taxon>
        <taxon>Bacteroidota</taxon>
        <taxon>Bacteroidia</taxon>
        <taxon>Bacteroidales</taxon>
        <taxon>Odoribacteraceae</taxon>
        <taxon>Butyricimonas</taxon>
    </lineage>
</organism>
<evidence type="ECO:0000259" key="1">
    <source>
        <dbReference type="PROSITE" id="PS50126"/>
    </source>
</evidence>
<dbReference type="PROSITE" id="PS50126">
    <property type="entry name" value="S1"/>
    <property type="match status" value="1"/>
</dbReference>
<dbReference type="KEGG" id="buy:D8S85_12455"/>
<proteinExistence type="predicted"/>
<dbReference type="Pfam" id="PF04326">
    <property type="entry name" value="SLFN_AlbA_2"/>
    <property type="match status" value="1"/>
</dbReference>
<feature type="domain" description="S1 motif" evidence="1">
    <location>
        <begin position="383"/>
        <end position="456"/>
    </location>
</feature>
<evidence type="ECO:0000313" key="2">
    <source>
        <dbReference type="EMBL" id="AZS30276.1"/>
    </source>
</evidence>
<accession>A0A3S9VUN5</accession>
<dbReference type="EMBL" id="CP032819">
    <property type="protein sequence ID" value="AZS30276.1"/>
    <property type="molecule type" value="Genomic_DNA"/>
</dbReference>
<dbReference type="Gene3D" id="2.40.50.140">
    <property type="entry name" value="Nucleic acid-binding proteins"/>
    <property type="match status" value="1"/>
</dbReference>
<keyword evidence="3" id="KW-1185">Reference proteome</keyword>